<gene>
    <name evidence="5" type="ORF">ABVT11_06430</name>
</gene>
<comment type="caution">
    <text evidence="5">The sequence shown here is derived from an EMBL/GenBank/DDBJ whole genome shotgun (WGS) entry which is preliminary data.</text>
</comment>
<dbReference type="PANTHER" id="PTHR46796:SF13">
    <property type="entry name" value="HTH-TYPE TRANSCRIPTIONAL ACTIVATOR RHAS"/>
    <property type="match status" value="1"/>
</dbReference>
<evidence type="ECO:0000313" key="6">
    <source>
        <dbReference type="Proteomes" id="UP001548590"/>
    </source>
</evidence>
<dbReference type="Pfam" id="PF12833">
    <property type="entry name" value="HTH_18"/>
    <property type="match status" value="1"/>
</dbReference>
<evidence type="ECO:0000256" key="2">
    <source>
        <dbReference type="ARBA" id="ARBA00023125"/>
    </source>
</evidence>
<evidence type="ECO:0000259" key="4">
    <source>
        <dbReference type="PROSITE" id="PS01124"/>
    </source>
</evidence>
<evidence type="ECO:0000256" key="1">
    <source>
        <dbReference type="ARBA" id="ARBA00023015"/>
    </source>
</evidence>
<dbReference type="InterPro" id="IPR018060">
    <property type="entry name" value="HTH_AraC"/>
</dbReference>
<dbReference type="Gene3D" id="1.10.10.60">
    <property type="entry name" value="Homeodomain-like"/>
    <property type="match status" value="1"/>
</dbReference>
<dbReference type="Proteomes" id="UP001548590">
    <property type="component" value="Unassembled WGS sequence"/>
</dbReference>
<dbReference type="InterPro" id="IPR009057">
    <property type="entry name" value="Homeodomain-like_sf"/>
</dbReference>
<protein>
    <submittedName>
        <fullName evidence="5">AraC family transcriptional regulator</fullName>
    </submittedName>
</protein>
<dbReference type="PROSITE" id="PS01124">
    <property type="entry name" value="HTH_ARAC_FAMILY_2"/>
    <property type="match status" value="1"/>
</dbReference>
<keyword evidence="6" id="KW-1185">Reference proteome</keyword>
<dbReference type="RefSeq" id="WP_345925453.1">
    <property type="nucleotide sequence ID" value="NZ_JBDIVF010000002.1"/>
</dbReference>
<accession>A0ABV2CNI9</accession>
<proteinExistence type="predicted"/>
<keyword evidence="3" id="KW-0804">Transcription</keyword>
<evidence type="ECO:0000313" key="5">
    <source>
        <dbReference type="EMBL" id="MET1489457.1"/>
    </source>
</evidence>
<dbReference type="InterPro" id="IPR050204">
    <property type="entry name" value="AraC_XylS_family_regulators"/>
</dbReference>
<keyword evidence="2" id="KW-0238">DNA-binding</keyword>
<evidence type="ECO:0000256" key="3">
    <source>
        <dbReference type="ARBA" id="ARBA00023163"/>
    </source>
</evidence>
<sequence>MPLSLFAYRRQNGNMRRVTNRIAASLDEDVTLDDLAAATNLSPAHMVRQYSRLCGESPMQTLRRLRLQRAFDQIGKGPYGRFTAIGFEAGYGSSAAFTHAFRKQFGIAPSDVPSILRPESKPVPLRLEYLPERLVWKFDYEGLYAQNGWYKAHLVWQCTLAGRDDLFAWRVNDRDHPFSENGGNRVKLTHFVPASDLPLPLEADRLTLPGGHYVVTETVFNERVGFVRALEDRIREELGCKLIDRPSLEREPAERCWRVPEERRVVMYLPIEQIDAHGRQRCLEAEAICRRKS</sequence>
<dbReference type="SMART" id="SM00342">
    <property type="entry name" value="HTH_ARAC"/>
    <property type="match status" value="1"/>
</dbReference>
<keyword evidence="1" id="KW-0805">Transcription regulation</keyword>
<organism evidence="5 6">
    <name type="scientific">Uliginosibacterium paludis</name>
    <dbReference type="NCBI Taxonomy" id="1615952"/>
    <lineage>
        <taxon>Bacteria</taxon>
        <taxon>Pseudomonadati</taxon>
        <taxon>Pseudomonadota</taxon>
        <taxon>Betaproteobacteria</taxon>
        <taxon>Rhodocyclales</taxon>
        <taxon>Zoogloeaceae</taxon>
        <taxon>Uliginosibacterium</taxon>
    </lineage>
</organism>
<dbReference type="SUPFAM" id="SSF46689">
    <property type="entry name" value="Homeodomain-like"/>
    <property type="match status" value="2"/>
</dbReference>
<reference evidence="5 6" key="1">
    <citation type="submission" date="2024-07" db="EMBL/GenBank/DDBJ databases">
        <title>Uliginosibacterium paludis KCTC:42655.</title>
        <authorList>
            <person name="Kim M.K."/>
        </authorList>
    </citation>
    <scope>NUCLEOTIDE SEQUENCE [LARGE SCALE GENOMIC DNA]</scope>
    <source>
        <strain evidence="5 6">KCTC 42655</strain>
    </source>
</reference>
<dbReference type="PANTHER" id="PTHR46796">
    <property type="entry name" value="HTH-TYPE TRANSCRIPTIONAL ACTIVATOR RHAS-RELATED"/>
    <property type="match status" value="1"/>
</dbReference>
<feature type="domain" description="HTH araC/xylS-type" evidence="4">
    <location>
        <begin position="16"/>
        <end position="115"/>
    </location>
</feature>
<name>A0ABV2CNI9_9RHOO</name>
<dbReference type="EMBL" id="JBEWLZ010000003">
    <property type="protein sequence ID" value="MET1489457.1"/>
    <property type="molecule type" value="Genomic_DNA"/>
</dbReference>